<protein>
    <submittedName>
        <fullName evidence="5">Uncharacterized protein</fullName>
    </submittedName>
</protein>
<feature type="chain" id="PRO_5013139339" evidence="4">
    <location>
        <begin position="18"/>
        <end position="61"/>
    </location>
</feature>
<proteinExistence type="predicted"/>
<keyword evidence="3" id="KW-1015">Disulfide bond</keyword>
<keyword evidence="4" id="KW-0732">Signal</keyword>
<evidence type="ECO:0000313" key="5">
    <source>
        <dbReference type="EMBL" id="OQE22436.1"/>
    </source>
</evidence>
<evidence type="ECO:0000256" key="2">
    <source>
        <dbReference type="ARBA" id="ARBA00022854"/>
    </source>
</evidence>
<keyword evidence="6" id="KW-1185">Reference proteome</keyword>
<dbReference type="SUPFAM" id="SSF57048">
    <property type="entry name" value="Gurmarin-like"/>
    <property type="match status" value="1"/>
</dbReference>
<dbReference type="EMBL" id="MLKD01000010">
    <property type="protein sequence ID" value="OQE22436.1"/>
    <property type="molecule type" value="Genomic_DNA"/>
</dbReference>
<feature type="signal peptide" evidence="4">
    <location>
        <begin position="1"/>
        <end position="17"/>
    </location>
</feature>
<dbReference type="Pfam" id="PF11410">
    <property type="entry name" value="Antifungal_pept"/>
    <property type="match status" value="1"/>
</dbReference>
<dbReference type="InterPro" id="IPR024206">
    <property type="entry name" value="Gurmarin/antimicrobial_peptd"/>
</dbReference>
<comment type="caution">
    <text evidence="5">The sequence shown here is derived from an EMBL/GenBank/DDBJ whole genome shotgun (WGS) entry which is preliminary data.</text>
</comment>
<keyword evidence="2" id="KW-0960">Knottin</keyword>
<evidence type="ECO:0000256" key="1">
    <source>
        <dbReference type="ARBA" id="ARBA00022529"/>
    </source>
</evidence>
<reference evidence="6" key="1">
    <citation type="journal article" date="2017" name="Nat. Microbiol.">
        <title>Global analysis of biosynthetic gene clusters reveals vast potential of secondary metabolite production in Penicillium species.</title>
        <authorList>
            <person name="Nielsen J.C."/>
            <person name="Grijseels S."/>
            <person name="Prigent S."/>
            <person name="Ji B."/>
            <person name="Dainat J."/>
            <person name="Nielsen K.F."/>
            <person name="Frisvad J.C."/>
            <person name="Workman M."/>
            <person name="Nielsen J."/>
        </authorList>
    </citation>
    <scope>NUCLEOTIDE SEQUENCE [LARGE SCALE GENOMIC DNA]</scope>
    <source>
        <strain evidence="6">IBT 24891</strain>
    </source>
</reference>
<evidence type="ECO:0000256" key="4">
    <source>
        <dbReference type="SAM" id="SignalP"/>
    </source>
</evidence>
<sequence length="61" mass="6563">MNFLLLTILTLSNLVLAVPVVSEDRRPAIATGSACLPDGSMGICRSQFCLASIELCKPKRQ</sequence>
<dbReference type="AlphaFoldDB" id="A0A1V6T8F9"/>
<name>A0A1V6T8F9_9EURO</name>
<organism evidence="5 6">
    <name type="scientific">Penicillium steckii</name>
    <dbReference type="NCBI Taxonomy" id="303698"/>
    <lineage>
        <taxon>Eukaryota</taxon>
        <taxon>Fungi</taxon>
        <taxon>Dikarya</taxon>
        <taxon>Ascomycota</taxon>
        <taxon>Pezizomycotina</taxon>
        <taxon>Eurotiomycetes</taxon>
        <taxon>Eurotiomycetidae</taxon>
        <taxon>Eurotiales</taxon>
        <taxon>Aspergillaceae</taxon>
        <taxon>Penicillium</taxon>
    </lineage>
</organism>
<dbReference type="Proteomes" id="UP000191285">
    <property type="component" value="Unassembled WGS sequence"/>
</dbReference>
<gene>
    <name evidence="5" type="ORF">PENSTE_c010G04234</name>
</gene>
<dbReference type="InterPro" id="IPR009101">
    <property type="entry name" value="Gurmarin/antifun_pep"/>
</dbReference>
<keyword evidence="1" id="KW-0929">Antimicrobial</keyword>
<evidence type="ECO:0000256" key="3">
    <source>
        <dbReference type="ARBA" id="ARBA00023157"/>
    </source>
</evidence>
<evidence type="ECO:0000313" key="6">
    <source>
        <dbReference type="Proteomes" id="UP000191285"/>
    </source>
</evidence>
<accession>A0A1V6T8F9</accession>